<dbReference type="InterPro" id="IPR036415">
    <property type="entry name" value="Lamin_tail_dom_sf"/>
</dbReference>
<dbReference type="AlphaFoldDB" id="A0A8J7H0W3"/>
<dbReference type="PROSITE" id="PS51841">
    <property type="entry name" value="LTD"/>
    <property type="match status" value="1"/>
</dbReference>
<reference evidence="2" key="1">
    <citation type="submission" date="2020-12" db="EMBL/GenBank/DDBJ databases">
        <title>M. sibirica DSM 26468T genome.</title>
        <authorList>
            <person name="Thieme N."/>
            <person name="Rettenmaier R."/>
            <person name="Zverlov V."/>
            <person name="Liebl W."/>
        </authorList>
    </citation>
    <scope>NUCLEOTIDE SEQUENCE</scope>
    <source>
        <strain evidence="2">DSM 26468</strain>
    </source>
</reference>
<accession>A0A8J7H0W3</accession>
<dbReference type="InterPro" id="IPR001322">
    <property type="entry name" value="Lamin_tail_dom"/>
</dbReference>
<proteinExistence type="predicted"/>
<evidence type="ECO:0000259" key="1">
    <source>
        <dbReference type="PROSITE" id="PS51841"/>
    </source>
</evidence>
<evidence type="ECO:0000313" key="2">
    <source>
        <dbReference type="EMBL" id="MBH1939827.1"/>
    </source>
</evidence>
<evidence type="ECO:0000313" key="3">
    <source>
        <dbReference type="Proteomes" id="UP000623269"/>
    </source>
</evidence>
<sequence length="169" mass="19713">MEVKIYDVIYNPKGVDLPGEYVIIGSKEEKPVCLHHWVLKDLAGHIYVFPDTMINPGQEIKIWTKVGTNDQNNLYWNRRHPVWNNLSDIVFLKDENGQTVDQYKYTTKFFNIELCMGTDWTKFGVATEDGRVWLTNTDSVGYLGDEINMNGSEVSFWFDEPHIPQYQPF</sequence>
<comment type="caution">
    <text evidence="2">The sequence shown here is derived from an EMBL/GenBank/DDBJ whole genome shotgun (WGS) entry which is preliminary data.</text>
</comment>
<dbReference type="SUPFAM" id="SSF74853">
    <property type="entry name" value="Lamin A/C globular tail domain"/>
    <property type="match status" value="1"/>
</dbReference>
<dbReference type="Gene3D" id="2.60.40.1260">
    <property type="entry name" value="Lamin Tail domain"/>
    <property type="match status" value="1"/>
</dbReference>
<feature type="domain" description="LTD" evidence="1">
    <location>
        <begin position="1"/>
        <end position="107"/>
    </location>
</feature>
<name>A0A8J7H0W3_9FIRM</name>
<gene>
    <name evidence="2" type="ORF">I5677_02825</name>
</gene>
<dbReference type="Proteomes" id="UP000623269">
    <property type="component" value="Unassembled WGS sequence"/>
</dbReference>
<dbReference type="RefSeq" id="WP_197660052.1">
    <property type="nucleotide sequence ID" value="NZ_JAEAGR010000002.1"/>
</dbReference>
<dbReference type="EMBL" id="JAEAGR010000002">
    <property type="protein sequence ID" value="MBH1939827.1"/>
    <property type="molecule type" value="Genomic_DNA"/>
</dbReference>
<keyword evidence="3" id="KW-1185">Reference proteome</keyword>
<protein>
    <submittedName>
        <fullName evidence="2">Lamin tail domain-containing protein</fullName>
    </submittedName>
</protein>
<dbReference type="Pfam" id="PF00932">
    <property type="entry name" value="LTD"/>
    <property type="match status" value="1"/>
</dbReference>
<organism evidence="2 3">
    <name type="scientific">Mobilitalea sibirica</name>
    <dbReference type="NCBI Taxonomy" id="1462919"/>
    <lineage>
        <taxon>Bacteria</taxon>
        <taxon>Bacillati</taxon>
        <taxon>Bacillota</taxon>
        <taxon>Clostridia</taxon>
        <taxon>Lachnospirales</taxon>
        <taxon>Lachnospiraceae</taxon>
        <taxon>Mobilitalea</taxon>
    </lineage>
</organism>